<name>A0A844S8C9_9BRAD</name>
<dbReference type="PANTHER" id="PTHR31873">
    <property type="entry name" value="L-ASPARTATE DEHYDROGENASE-RELATED"/>
    <property type="match status" value="1"/>
</dbReference>
<evidence type="ECO:0000313" key="10">
    <source>
        <dbReference type="Proteomes" id="UP000436468"/>
    </source>
</evidence>
<evidence type="ECO:0000313" key="9">
    <source>
        <dbReference type="EMBL" id="MVT63573.1"/>
    </source>
</evidence>
<accession>A0A844S8C9</accession>
<feature type="domain" description="Aspartate dehydrogenase" evidence="7">
    <location>
        <begin position="159"/>
        <end position="246"/>
    </location>
</feature>
<keyword evidence="3 6" id="KW-0521">NADP</keyword>
<dbReference type="InterPro" id="IPR011182">
    <property type="entry name" value="L-Asp_DH"/>
</dbReference>
<dbReference type="Proteomes" id="UP000436468">
    <property type="component" value="Unassembled WGS sequence"/>
</dbReference>
<dbReference type="InterPro" id="IPR005106">
    <property type="entry name" value="Asp/hSer_DH_NAD-bd"/>
</dbReference>
<keyword evidence="10" id="KW-1185">Reference proteome</keyword>
<keyword evidence="4 6" id="KW-0560">Oxidoreductase</keyword>
<keyword evidence="2 6" id="KW-0662">Pyridine nucleotide biosynthesis</keyword>
<dbReference type="GO" id="GO:0051287">
    <property type="term" value="F:NAD binding"/>
    <property type="evidence" value="ECO:0007669"/>
    <property type="project" value="UniProtKB-UniRule"/>
</dbReference>
<dbReference type="HAMAP" id="MF_01265">
    <property type="entry name" value="NadX"/>
    <property type="match status" value="1"/>
</dbReference>
<evidence type="ECO:0000256" key="2">
    <source>
        <dbReference type="ARBA" id="ARBA00022642"/>
    </source>
</evidence>
<feature type="domain" description="Aspartate/homoserine dehydrogenase NAD-binding" evidence="8">
    <location>
        <begin position="7"/>
        <end position="112"/>
    </location>
</feature>
<dbReference type="InterPro" id="IPR002811">
    <property type="entry name" value="Asp_DH"/>
</dbReference>
<feature type="binding site" evidence="6">
    <location>
        <position position="115"/>
    </location>
    <ligand>
        <name>NAD(+)</name>
        <dbReference type="ChEBI" id="CHEBI:57540"/>
    </ligand>
</feature>
<dbReference type="EMBL" id="WQNF01000001">
    <property type="protein sequence ID" value="MVT63573.1"/>
    <property type="molecule type" value="Genomic_DNA"/>
</dbReference>
<dbReference type="GO" id="GO:0050661">
    <property type="term" value="F:NADP binding"/>
    <property type="evidence" value="ECO:0007669"/>
    <property type="project" value="UniProtKB-UniRule"/>
</dbReference>
<feature type="active site" evidence="6">
    <location>
        <position position="211"/>
    </location>
</feature>
<dbReference type="Pfam" id="PF03447">
    <property type="entry name" value="NAD_binding_3"/>
    <property type="match status" value="1"/>
</dbReference>
<dbReference type="GO" id="GO:0033735">
    <property type="term" value="F:aspartate dehydrogenase [NAD(P)+] activity"/>
    <property type="evidence" value="ECO:0007669"/>
    <property type="project" value="UniProtKB-EC"/>
</dbReference>
<comment type="caution">
    <text evidence="9">The sequence shown here is derived from an EMBL/GenBank/DDBJ whole genome shotgun (WGS) entry which is preliminary data.</text>
</comment>
<comment type="function">
    <text evidence="6">Specifically catalyzes the NAD or NADP-dependent dehydrogenation of L-aspartate to iminoaspartate.</text>
</comment>
<dbReference type="Gene3D" id="3.40.50.720">
    <property type="entry name" value="NAD(P)-binding Rossmann-like Domain"/>
    <property type="match status" value="1"/>
</dbReference>
<dbReference type="NCBIfam" id="NF009828">
    <property type="entry name" value="PRK13303.1-3"/>
    <property type="match status" value="1"/>
</dbReference>
<gene>
    <name evidence="6" type="primary">nadX</name>
    <name evidence="9" type="ORF">GPL21_00395</name>
</gene>
<evidence type="ECO:0000259" key="7">
    <source>
        <dbReference type="Pfam" id="PF01958"/>
    </source>
</evidence>
<dbReference type="InterPro" id="IPR036291">
    <property type="entry name" value="NAD(P)-bd_dom_sf"/>
</dbReference>
<evidence type="ECO:0000256" key="3">
    <source>
        <dbReference type="ARBA" id="ARBA00022857"/>
    </source>
</evidence>
<dbReference type="EC" id="1.4.1.21" evidence="6"/>
<reference evidence="9 10" key="1">
    <citation type="submission" date="2019-12" db="EMBL/GenBank/DDBJ databases">
        <title>Draft genome sequences Bradyrhizobium cajani AMBPC1010, Bradyrhizobium pachyrhizi AMBPC1040 and Bradyrhizobium yuanmingense ALSPC3051, three plant growth promoting strains isolated from nodules of Cajanus cajan L. in Dominican Republic.</title>
        <authorList>
            <person name="Flores-Felix J.D."/>
            <person name="Araujo J."/>
            <person name="Diaz-Alcantara C."/>
            <person name="Gonzalez-Andres F."/>
            <person name="Velazquez E."/>
        </authorList>
    </citation>
    <scope>NUCLEOTIDE SEQUENCE [LARGE SCALE GENOMIC DNA]</scope>
    <source>
        <strain evidence="9 10">1040</strain>
    </source>
</reference>
<organism evidence="9 10">
    <name type="scientific">Bradyrhizobium pachyrhizi</name>
    <dbReference type="NCBI Taxonomy" id="280333"/>
    <lineage>
        <taxon>Bacteria</taxon>
        <taxon>Pseudomonadati</taxon>
        <taxon>Pseudomonadota</taxon>
        <taxon>Alphaproteobacteria</taxon>
        <taxon>Hyphomicrobiales</taxon>
        <taxon>Nitrobacteraceae</taxon>
        <taxon>Bradyrhizobium</taxon>
    </lineage>
</organism>
<dbReference type="GO" id="GO:0009435">
    <property type="term" value="P:NAD+ biosynthetic process"/>
    <property type="evidence" value="ECO:0007669"/>
    <property type="project" value="UniProtKB-UniRule"/>
</dbReference>
<evidence type="ECO:0000256" key="4">
    <source>
        <dbReference type="ARBA" id="ARBA00023002"/>
    </source>
</evidence>
<dbReference type="Pfam" id="PF01958">
    <property type="entry name" value="Asp_DH_C"/>
    <property type="match status" value="1"/>
</dbReference>
<dbReference type="PIRSF" id="PIRSF005227">
    <property type="entry name" value="Asp_dh_NAD_syn"/>
    <property type="match status" value="1"/>
</dbReference>
<sequence length="258" mass="26395">MRVAVIGFGAIGSFVIEHLKADPSIELSAAFSLPRPEACSVPIVDSLGALLATGPDLVVECAGHGSLRDAGEAILRHGTDLLVASVGALADSVLERALRQAAADGGGRLLIPGGALGGIDAVSAAREAGLDSVEYSGRKAPQAWKGTRAEQLIDLVSVTEATAFLECDARTAALQFPQNANVVAALALAGLGFEKTKVRLIVDPTADGNNHSFVVRGAFGEISASIRSATLPSNPKTSVLAPYSLIQAIKKRAGLILA</sequence>
<proteinExistence type="inferred from homology"/>
<protein>
    <recommendedName>
        <fullName evidence="6">L-aspartate dehydrogenase</fullName>
        <ecNumber evidence="6">1.4.1.21</ecNumber>
    </recommendedName>
</protein>
<dbReference type="AlphaFoldDB" id="A0A844S8C9"/>
<dbReference type="SUPFAM" id="SSF51735">
    <property type="entry name" value="NAD(P)-binding Rossmann-fold domains"/>
    <property type="match status" value="1"/>
</dbReference>
<dbReference type="NCBIfam" id="NF009827">
    <property type="entry name" value="PRK13303.1-2"/>
    <property type="match status" value="1"/>
</dbReference>
<evidence type="ECO:0000256" key="6">
    <source>
        <dbReference type="HAMAP-Rule" id="MF_01265"/>
    </source>
</evidence>
<dbReference type="Gene3D" id="3.30.360.10">
    <property type="entry name" value="Dihydrodipicolinate Reductase, domain 2"/>
    <property type="match status" value="1"/>
</dbReference>
<evidence type="ECO:0000256" key="5">
    <source>
        <dbReference type="ARBA" id="ARBA00023027"/>
    </source>
</evidence>
<keyword evidence="5 6" id="KW-0520">NAD</keyword>
<comment type="miscellaneous">
    <text evidence="6">The iminoaspartate product is unstable in aqueous solution and can decompose to oxaloacetate and ammonia.</text>
</comment>
<dbReference type="UniPathway" id="UPA00253">
    <property type="reaction ID" value="UER00456"/>
</dbReference>
<dbReference type="RefSeq" id="WP_157340375.1">
    <property type="nucleotide sequence ID" value="NZ_WQNF01000001.1"/>
</dbReference>
<dbReference type="SUPFAM" id="SSF55347">
    <property type="entry name" value="Glyceraldehyde-3-phosphate dehydrogenase-like, C-terminal domain"/>
    <property type="match status" value="1"/>
</dbReference>
<dbReference type="InterPro" id="IPR020626">
    <property type="entry name" value="Asp_DH_prok"/>
</dbReference>
<evidence type="ECO:0000256" key="1">
    <source>
        <dbReference type="ARBA" id="ARBA00008331"/>
    </source>
</evidence>
<comment type="pathway">
    <text evidence="6">Cofactor biosynthesis; NAD(+) biosynthesis; iminoaspartate from L-aspartate (dehydrogenase route): step 1/1.</text>
</comment>
<comment type="catalytic activity">
    <reaction evidence="6">
        <text>L-aspartate + NAD(+) + H2O = oxaloacetate + NH4(+) + NADH + H(+)</text>
        <dbReference type="Rhea" id="RHEA:11788"/>
        <dbReference type="ChEBI" id="CHEBI:15377"/>
        <dbReference type="ChEBI" id="CHEBI:15378"/>
        <dbReference type="ChEBI" id="CHEBI:16452"/>
        <dbReference type="ChEBI" id="CHEBI:28938"/>
        <dbReference type="ChEBI" id="CHEBI:29991"/>
        <dbReference type="ChEBI" id="CHEBI:57540"/>
        <dbReference type="ChEBI" id="CHEBI:57945"/>
        <dbReference type="EC" id="1.4.1.21"/>
    </reaction>
</comment>
<dbReference type="GO" id="GO:0016639">
    <property type="term" value="F:oxidoreductase activity, acting on the CH-NH2 group of donors, NAD or NADP as acceptor"/>
    <property type="evidence" value="ECO:0007669"/>
    <property type="project" value="UniProtKB-UniRule"/>
</dbReference>
<comment type="catalytic activity">
    <reaction evidence="6">
        <text>L-aspartate + NADP(+) + H2O = oxaloacetate + NH4(+) + NADPH + H(+)</text>
        <dbReference type="Rhea" id="RHEA:11784"/>
        <dbReference type="ChEBI" id="CHEBI:15377"/>
        <dbReference type="ChEBI" id="CHEBI:15378"/>
        <dbReference type="ChEBI" id="CHEBI:16452"/>
        <dbReference type="ChEBI" id="CHEBI:28938"/>
        <dbReference type="ChEBI" id="CHEBI:29991"/>
        <dbReference type="ChEBI" id="CHEBI:57783"/>
        <dbReference type="ChEBI" id="CHEBI:58349"/>
        <dbReference type="EC" id="1.4.1.21"/>
    </reaction>
</comment>
<dbReference type="PANTHER" id="PTHR31873:SF6">
    <property type="entry name" value="ASPARTATE DEHYDROGENASE DOMAIN-CONTAINING PROTEIN"/>
    <property type="match status" value="1"/>
</dbReference>
<comment type="similarity">
    <text evidence="1 6">Belongs to the L-aspartate dehydrogenase family.</text>
</comment>
<evidence type="ECO:0000259" key="8">
    <source>
        <dbReference type="Pfam" id="PF03447"/>
    </source>
</evidence>
<feature type="binding site" evidence="6">
    <location>
        <position position="181"/>
    </location>
    <ligand>
        <name>NAD(+)</name>
        <dbReference type="ChEBI" id="CHEBI:57540"/>
    </ligand>
</feature>